<dbReference type="PANTHER" id="PTHR32322:SF2">
    <property type="entry name" value="EAMA DOMAIN-CONTAINING PROTEIN"/>
    <property type="match status" value="1"/>
</dbReference>
<name>A0A923T9G4_9BACT</name>
<evidence type="ECO:0000313" key="8">
    <source>
        <dbReference type="EMBL" id="MBC6995484.1"/>
    </source>
</evidence>
<keyword evidence="3 6" id="KW-0812">Transmembrane</keyword>
<feature type="domain" description="EamA" evidence="7">
    <location>
        <begin position="153"/>
        <end position="292"/>
    </location>
</feature>
<gene>
    <name evidence="8" type="ORF">H9S92_15030</name>
</gene>
<evidence type="ECO:0000256" key="5">
    <source>
        <dbReference type="ARBA" id="ARBA00023136"/>
    </source>
</evidence>
<feature type="transmembrane region" description="Helical" evidence="6">
    <location>
        <begin position="219"/>
        <end position="242"/>
    </location>
</feature>
<sequence length="312" mass="33717">MNKEQWLIIGAFFCTYVVWGSTYLANYWAIETIPVFGMAGFRFLAAGTILYLLSFFVGDKERPTLRQWKNAGIIGFLFLTIGVGAVVWAQQWVPTSTTALLISFQPLVVMTMMWVLLDNRPPARAFIGAAISIGGMALLINQPASLGEGGGGKGIFGILAGLLCWGLGMTISSRLDMGKNRFRTSAMQMLVGGTLLLIFSASLGEWAGWSPGQMTARSFFAWAFLVVFGSVVAYTAFNYLLVKVTPDKASTSTYVNPVVAVLLGAWLNKEAISTQTLVAGAVLLTGVWFINTARRVKPTVAPLDGVMKRKGG</sequence>
<feature type="transmembrane region" description="Helical" evidence="6">
    <location>
        <begin position="187"/>
        <end position="207"/>
    </location>
</feature>
<keyword evidence="5 6" id="KW-0472">Membrane</keyword>
<feature type="transmembrane region" description="Helical" evidence="6">
    <location>
        <begin position="35"/>
        <end position="58"/>
    </location>
</feature>
<evidence type="ECO:0000256" key="1">
    <source>
        <dbReference type="ARBA" id="ARBA00004141"/>
    </source>
</evidence>
<comment type="similarity">
    <text evidence="2">Belongs to the EamA transporter family.</text>
</comment>
<dbReference type="PANTHER" id="PTHR32322">
    <property type="entry name" value="INNER MEMBRANE TRANSPORTER"/>
    <property type="match status" value="1"/>
</dbReference>
<evidence type="ECO:0000256" key="6">
    <source>
        <dbReference type="SAM" id="Phobius"/>
    </source>
</evidence>
<reference evidence="8" key="1">
    <citation type="submission" date="2020-08" db="EMBL/GenBank/DDBJ databases">
        <title>Lewinella bacteria from marine environments.</title>
        <authorList>
            <person name="Zhong Y."/>
        </authorList>
    </citation>
    <scope>NUCLEOTIDE SEQUENCE</scope>
    <source>
        <strain evidence="8">KCTC 42187</strain>
    </source>
</reference>
<feature type="transmembrane region" description="Helical" evidence="6">
    <location>
        <begin position="154"/>
        <end position="175"/>
    </location>
</feature>
<dbReference type="AlphaFoldDB" id="A0A923T9G4"/>
<feature type="transmembrane region" description="Helical" evidence="6">
    <location>
        <begin position="99"/>
        <end position="117"/>
    </location>
</feature>
<feature type="transmembrane region" description="Helical" evidence="6">
    <location>
        <begin position="272"/>
        <end position="290"/>
    </location>
</feature>
<accession>A0A923T9G4</accession>
<proteinExistence type="inferred from homology"/>
<dbReference type="Pfam" id="PF00892">
    <property type="entry name" value="EamA"/>
    <property type="match status" value="2"/>
</dbReference>
<feature type="transmembrane region" description="Helical" evidence="6">
    <location>
        <begin position="7"/>
        <end position="29"/>
    </location>
</feature>
<feature type="transmembrane region" description="Helical" evidence="6">
    <location>
        <begin position="124"/>
        <end position="142"/>
    </location>
</feature>
<dbReference type="EMBL" id="JACSIT010000138">
    <property type="protein sequence ID" value="MBC6995484.1"/>
    <property type="molecule type" value="Genomic_DNA"/>
</dbReference>
<keyword evidence="9" id="KW-1185">Reference proteome</keyword>
<evidence type="ECO:0000259" key="7">
    <source>
        <dbReference type="Pfam" id="PF00892"/>
    </source>
</evidence>
<dbReference type="SUPFAM" id="SSF103481">
    <property type="entry name" value="Multidrug resistance efflux transporter EmrE"/>
    <property type="match status" value="2"/>
</dbReference>
<dbReference type="GO" id="GO:0016020">
    <property type="term" value="C:membrane"/>
    <property type="evidence" value="ECO:0007669"/>
    <property type="project" value="UniProtKB-SubCell"/>
</dbReference>
<dbReference type="RefSeq" id="WP_187467518.1">
    <property type="nucleotide sequence ID" value="NZ_JACSIT010000138.1"/>
</dbReference>
<comment type="subcellular location">
    <subcellularLocation>
        <location evidence="1">Membrane</location>
        <topology evidence="1">Multi-pass membrane protein</topology>
    </subcellularLocation>
</comment>
<feature type="transmembrane region" description="Helical" evidence="6">
    <location>
        <begin position="70"/>
        <end position="93"/>
    </location>
</feature>
<feature type="transmembrane region" description="Helical" evidence="6">
    <location>
        <begin position="249"/>
        <end position="266"/>
    </location>
</feature>
<feature type="domain" description="EamA" evidence="7">
    <location>
        <begin position="9"/>
        <end position="140"/>
    </location>
</feature>
<comment type="caution">
    <text evidence="8">The sequence shown here is derived from an EMBL/GenBank/DDBJ whole genome shotgun (WGS) entry which is preliminary data.</text>
</comment>
<dbReference type="InterPro" id="IPR050638">
    <property type="entry name" value="AA-Vitamin_Transporters"/>
</dbReference>
<keyword evidence="4 6" id="KW-1133">Transmembrane helix</keyword>
<evidence type="ECO:0000256" key="2">
    <source>
        <dbReference type="ARBA" id="ARBA00007362"/>
    </source>
</evidence>
<dbReference type="InterPro" id="IPR000620">
    <property type="entry name" value="EamA_dom"/>
</dbReference>
<evidence type="ECO:0000256" key="4">
    <source>
        <dbReference type="ARBA" id="ARBA00022989"/>
    </source>
</evidence>
<protein>
    <submittedName>
        <fullName evidence="8">EamA family transporter</fullName>
    </submittedName>
</protein>
<dbReference type="InterPro" id="IPR037185">
    <property type="entry name" value="EmrE-like"/>
</dbReference>
<evidence type="ECO:0000313" key="9">
    <source>
        <dbReference type="Proteomes" id="UP000650081"/>
    </source>
</evidence>
<organism evidence="8 9">
    <name type="scientific">Neolewinella lacunae</name>
    <dbReference type="NCBI Taxonomy" id="1517758"/>
    <lineage>
        <taxon>Bacteria</taxon>
        <taxon>Pseudomonadati</taxon>
        <taxon>Bacteroidota</taxon>
        <taxon>Saprospiria</taxon>
        <taxon>Saprospirales</taxon>
        <taxon>Lewinellaceae</taxon>
        <taxon>Neolewinella</taxon>
    </lineage>
</organism>
<dbReference type="Proteomes" id="UP000650081">
    <property type="component" value="Unassembled WGS sequence"/>
</dbReference>
<evidence type="ECO:0000256" key="3">
    <source>
        <dbReference type="ARBA" id="ARBA00022692"/>
    </source>
</evidence>